<name>A0A9W4X3E7_9GLOM</name>
<organism evidence="1 2">
    <name type="scientific">Funneliformis geosporum</name>
    <dbReference type="NCBI Taxonomy" id="1117311"/>
    <lineage>
        <taxon>Eukaryota</taxon>
        <taxon>Fungi</taxon>
        <taxon>Fungi incertae sedis</taxon>
        <taxon>Mucoromycota</taxon>
        <taxon>Glomeromycotina</taxon>
        <taxon>Glomeromycetes</taxon>
        <taxon>Glomerales</taxon>
        <taxon>Glomeraceae</taxon>
        <taxon>Funneliformis</taxon>
    </lineage>
</organism>
<dbReference type="OrthoDB" id="2421167at2759"/>
<proteinExistence type="predicted"/>
<dbReference type="Proteomes" id="UP001153678">
    <property type="component" value="Unassembled WGS sequence"/>
</dbReference>
<protein>
    <submittedName>
        <fullName evidence="1">10777_t:CDS:1</fullName>
    </submittedName>
</protein>
<dbReference type="EMBL" id="CAMKVN010003081">
    <property type="protein sequence ID" value="CAI2183620.1"/>
    <property type="molecule type" value="Genomic_DNA"/>
</dbReference>
<evidence type="ECO:0000313" key="2">
    <source>
        <dbReference type="Proteomes" id="UP001153678"/>
    </source>
</evidence>
<reference evidence="1" key="1">
    <citation type="submission" date="2022-08" db="EMBL/GenBank/DDBJ databases">
        <authorList>
            <person name="Kallberg Y."/>
            <person name="Tangrot J."/>
            <person name="Rosling A."/>
        </authorList>
    </citation>
    <scope>NUCLEOTIDE SEQUENCE</scope>
    <source>
        <strain evidence="1">Wild A</strain>
    </source>
</reference>
<dbReference type="AlphaFoldDB" id="A0A9W4X3E7"/>
<gene>
    <name evidence="1" type="ORF">FWILDA_LOCUS11167</name>
</gene>
<comment type="caution">
    <text evidence="1">The sequence shown here is derived from an EMBL/GenBank/DDBJ whole genome shotgun (WGS) entry which is preliminary data.</text>
</comment>
<evidence type="ECO:0000313" key="1">
    <source>
        <dbReference type="EMBL" id="CAI2183620.1"/>
    </source>
</evidence>
<accession>A0A9W4X3E7</accession>
<sequence length="114" mass="13480">MNSSLASLIKNLGNDHPITTTYFKKQDYSSEQISLAYRKGIFSYKYIDFHDQFKKIELPLIHEFHSVLEGKISQEDYNYIQNVLKGFGYKNLGEYNDLYLKIDMLSLVYIQMFD</sequence>
<keyword evidence="2" id="KW-1185">Reference proteome</keyword>